<dbReference type="SUPFAM" id="SSF46785">
    <property type="entry name" value="Winged helix' DNA-binding domain"/>
    <property type="match status" value="1"/>
</dbReference>
<comment type="caution">
    <text evidence="1">The sequence shown here is derived from an EMBL/GenBank/DDBJ whole genome shotgun (WGS) entry which is preliminary data.</text>
</comment>
<sequence length="200" mass="22800">MLFKTRFHEPIRRGEITCTVRIWQRPHVTTGGRYAFGSGSIEVGRIQEIGFESLTPALARRCGFSSLVDLLKIAKHGPGERVFLIDFRYRDTPIERAPRTAPSANELDELVLKLDGMDRRSAKPWTREVLQLIADHPGTRATDLAAQTGRERDEFKRDVRKLKTLGLTISLEVGYELSPRGKRVLAADRRRSVKHRRTPD</sequence>
<evidence type="ECO:0008006" key="3">
    <source>
        <dbReference type="Google" id="ProtNLM"/>
    </source>
</evidence>
<organism evidence="1 2">
    <name type="scientific">Povalibacter uvarum</name>
    <dbReference type="NCBI Taxonomy" id="732238"/>
    <lineage>
        <taxon>Bacteria</taxon>
        <taxon>Pseudomonadati</taxon>
        <taxon>Pseudomonadota</taxon>
        <taxon>Gammaproteobacteria</taxon>
        <taxon>Steroidobacterales</taxon>
        <taxon>Steroidobacteraceae</taxon>
        <taxon>Povalibacter</taxon>
    </lineage>
</organism>
<dbReference type="SUPFAM" id="SSF88697">
    <property type="entry name" value="PUA domain-like"/>
    <property type="match status" value="1"/>
</dbReference>
<dbReference type="EMBL" id="JACHHZ010000003">
    <property type="protein sequence ID" value="MBB6093746.1"/>
    <property type="molecule type" value="Genomic_DNA"/>
</dbReference>
<keyword evidence="2" id="KW-1185">Reference proteome</keyword>
<name>A0A841HLJ5_9GAMM</name>
<protein>
    <recommendedName>
        <fullName evidence="3">ASCH domain-containing protein</fullName>
    </recommendedName>
</protein>
<evidence type="ECO:0000313" key="1">
    <source>
        <dbReference type="EMBL" id="MBB6093746.1"/>
    </source>
</evidence>
<dbReference type="AlphaFoldDB" id="A0A841HLJ5"/>
<dbReference type="Proteomes" id="UP000588068">
    <property type="component" value="Unassembled WGS sequence"/>
</dbReference>
<gene>
    <name evidence="1" type="ORF">HNQ60_002627</name>
</gene>
<dbReference type="InterPro" id="IPR036390">
    <property type="entry name" value="WH_DNA-bd_sf"/>
</dbReference>
<evidence type="ECO:0000313" key="2">
    <source>
        <dbReference type="Proteomes" id="UP000588068"/>
    </source>
</evidence>
<proteinExistence type="predicted"/>
<dbReference type="RefSeq" id="WP_184332423.1">
    <property type="nucleotide sequence ID" value="NZ_JACHHZ010000003.1"/>
</dbReference>
<reference evidence="1 2" key="1">
    <citation type="submission" date="2020-08" db="EMBL/GenBank/DDBJ databases">
        <title>Genomic Encyclopedia of Type Strains, Phase IV (KMG-IV): sequencing the most valuable type-strain genomes for metagenomic binning, comparative biology and taxonomic classification.</title>
        <authorList>
            <person name="Goeker M."/>
        </authorList>
    </citation>
    <scope>NUCLEOTIDE SEQUENCE [LARGE SCALE GENOMIC DNA]</scope>
    <source>
        <strain evidence="1 2">DSM 26723</strain>
    </source>
</reference>
<accession>A0A841HLJ5</accession>
<dbReference type="InterPro" id="IPR015947">
    <property type="entry name" value="PUA-like_sf"/>
</dbReference>